<dbReference type="STRING" id="1314790.A0A1Y1Y3A2"/>
<keyword evidence="3" id="KW-0597">Phosphoprotein</keyword>
<keyword evidence="8" id="KW-1185">Reference proteome</keyword>
<dbReference type="InParanoid" id="A0A1Y1Y3A2"/>
<dbReference type="Pfam" id="PF01878">
    <property type="entry name" value="EVE"/>
    <property type="match status" value="1"/>
</dbReference>
<gene>
    <name evidence="7" type="ORF">K493DRAFT_225583</name>
</gene>
<dbReference type="InterPro" id="IPR002740">
    <property type="entry name" value="EVE_domain"/>
</dbReference>
<dbReference type="Gene3D" id="3.10.590.10">
    <property type="entry name" value="ph1033 like domains"/>
    <property type="match status" value="1"/>
</dbReference>
<dbReference type="Proteomes" id="UP000193498">
    <property type="component" value="Unassembled WGS sequence"/>
</dbReference>
<evidence type="ECO:0000256" key="5">
    <source>
        <dbReference type="SAM" id="MobiDB-lite"/>
    </source>
</evidence>
<organism evidence="7 8">
    <name type="scientific">Basidiobolus meristosporus CBS 931.73</name>
    <dbReference type="NCBI Taxonomy" id="1314790"/>
    <lineage>
        <taxon>Eukaryota</taxon>
        <taxon>Fungi</taxon>
        <taxon>Fungi incertae sedis</taxon>
        <taxon>Zoopagomycota</taxon>
        <taxon>Entomophthoromycotina</taxon>
        <taxon>Basidiobolomycetes</taxon>
        <taxon>Basidiobolales</taxon>
        <taxon>Basidiobolaceae</taxon>
        <taxon>Basidiobolus</taxon>
    </lineage>
</organism>
<comment type="caution">
    <text evidence="7">The sequence shown here is derived from an EMBL/GenBank/DDBJ whole genome shotgun (WGS) entry which is preliminary data.</text>
</comment>
<name>A0A1Y1Y3A2_9FUNG</name>
<comment type="subcellular location">
    <subcellularLocation>
        <location evidence="1">Nucleus</location>
    </subcellularLocation>
</comment>
<feature type="compositionally biased region" description="Polar residues" evidence="5">
    <location>
        <begin position="19"/>
        <end position="33"/>
    </location>
</feature>
<evidence type="ECO:0000313" key="7">
    <source>
        <dbReference type="EMBL" id="ORX92468.1"/>
    </source>
</evidence>
<reference evidence="7 8" key="1">
    <citation type="submission" date="2016-07" db="EMBL/GenBank/DDBJ databases">
        <title>Pervasive Adenine N6-methylation of Active Genes in Fungi.</title>
        <authorList>
            <consortium name="DOE Joint Genome Institute"/>
            <person name="Mondo S.J."/>
            <person name="Dannebaum R.O."/>
            <person name="Kuo R.C."/>
            <person name="Labutti K."/>
            <person name="Haridas S."/>
            <person name="Kuo A."/>
            <person name="Salamov A."/>
            <person name="Ahrendt S.R."/>
            <person name="Lipzen A."/>
            <person name="Sullivan W."/>
            <person name="Andreopoulos W.B."/>
            <person name="Clum A."/>
            <person name="Lindquist E."/>
            <person name="Daum C."/>
            <person name="Ramamoorthy G.K."/>
            <person name="Gryganskyi A."/>
            <person name="Culley D."/>
            <person name="Magnuson J.K."/>
            <person name="James T.Y."/>
            <person name="O'Malley M.A."/>
            <person name="Stajich J.E."/>
            <person name="Spatafora J.W."/>
            <person name="Visel A."/>
            <person name="Grigoriev I.V."/>
        </authorList>
    </citation>
    <scope>NUCLEOTIDE SEQUENCE [LARGE SCALE GENOMIC DNA]</scope>
    <source>
        <strain evidence="7 8">CBS 931.73</strain>
    </source>
</reference>
<proteinExistence type="predicted"/>
<accession>A0A1Y1Y3A2</accession>
<protein>
    <recommendedName>
        <fullName evidence="2">Thymocyte nuclear protein 1</fullName>
    </recommendedName>
</protein>
<keyword evidence="4" id="KW-0539">Nucleus</keyword>
<sequence length="234" mass="26648">MSIDEELPRRSTRRQQSQPLKTQPLASSGLKRSNSGEEKPAKRTRTKKLESSNPADGPTTDGTTQTPECRYWLMKAEPNSRLVKGIDVKFSIDDLQACPEQTSSWEGVRNYEARNILRDQMKVGDRVLFYHSNCKTPGIAGLATIVKGGHVDHTAFDPKHPYYDPKSDPEKPKWYMVDVKYARTLKRFISLKELQSYKAAELSQMALINRGRLSVQPVKKEEFEFILTLEDLAC</sequence>
<dbReference type="InterPro" id="IPR015947">
    <property type="entry name" value="PUA-like_sf"/>
</dbReference>
<evidence type="ECO:0000256" key="3">
    <source>
        <dbReference type="ARBA" id="ARBA00022553"/>
    </source>
</evidence>
<feature type="region of interest" description="Disordered" evidence="5">
    <location>
        <begin position="1"/>
        <end position="67"/>
    </location>
</feature>
<dbReference type="GO" id="GO:0005634">
    <property type="term" value="C:nucleus"/>
    <property type="evidence" value="ECO:0007669"/>
    <property type="project" value="UniProtKB-SubCell"/>
</dbReference>
<evidence type="ECO:0000256" key="1">
    <source>
        <dbReference type="ARBA" id="ARBA00004123"/>
    </source>
</evidence>
<dbReference type="PANTHER" id="PTHR14087:SF7">
    <property type="entry name" value="THYMOCYTE NUCLEAR PROTEIN 1"/>
    <property type="match status" value="1"/>
</dbReference>
<evidence type="ECO:0000313" key="8">
    <source>
        <dbReference type="Proteomes" id="UP000193498"/>
    </source>
</evidence>
<evidence type="ECO:0000256" key="4">
    <source>
        <dbReference type="ARBA" id="ARBA00023242"/>
    </source>
</evidence>
<feature type="compositionally biased region" description="Low complexity" evidence="5">
    <location>
        <begin position="56"/>
        <end position="67"/>
    </location>
</feature>
<dbReference type="InterPro" id="IPR052181">
    <property type="entry name" value="5hmC_binding"/>
</dbReference>
<dbReference type="FunCoup" id="A0A1Y1Y3A2">
    <property type="interactions" value="373"/>
</dbReference>
<dbReference type="InterPro" id="IPR047197">
    <property type="entry name" value="THYN1-like_EVE"/>
</dbReference>
<evidence type="ECO:0000259" key="6">
    <source>
        <dbReference type="Pfam" id="PF01878"/>
    </source>
</evidence>
<dbReference type="AlphaFoldDB" id="A0A1Y1Y3A2"/>
<feature type="domain" description="EVE" evidence="6">
    <location>
        <begin position="70"/>
        <end position="228"/>
    </location>
</feature>
<dbReference type="FunFam" id="3.10.590.10:FF:000003">
    <property type="entry name" value="Thymocyte nuclear protein 1"/>
    <property type="match status" value="1"/>
</dbReference>
<evidence type="ECO:0000256" key="2">
    <source>
        <dbReference type="ARBA" id="ARBA00014654"/>
    </source>
</evidence>
<dbReference type="SUPFAM" id="SSF88697">
    <property type="entry name" value="PUA domain-like"/>
    <property type="match status" value="1"/>
</dbReference>
<dbReference type="CDD" id="cd21133">
    <property type="entry name" value="EVE"/>
    <property type="match status" value="1"/>
</dbReference>
<dbReference type="PANTHER" id="PTHR14087">
    <property type="entry name" value="THYMOCYTE NUCLEAR PROTEIN 1"/>
    <property type="match status" value="1"/>
</dbReference>
<dbReference type="OrthoDB" id="41445at2759"/>
<dbReference type="EMBL" id="MCFE01000274">
    <property type="protein sequence ID" value="ORX92468.1"/>
    <property type="molecule type" value="Genomic_DNA"/>
</dbReference>